<dbReference type="EMBL" id="WKPI01000059">
    <property type="protein sequence ID" value="MSC35150.1"/>
    <property type="molecule type" value="Genomic_DNA"/>
</dbReference>
<evidence type="ECO:0000313" key="2">
    <source>
        <dbReference type="EMBL" id="MSA91383.1"/>
    </source>
</evidence>
<evidence type="ECO:0000313" key="3">
    <source>
        <dbReference type="EMBL" id="MSC35150.1"/>
    </source>
</evidence>
<keyword evidence="5" id="KW-1185">Reference proteome</keyword>
<comment type="caution">
    <text evidence="2">The sequence shown here is derived from an EMBL/GenBank/DDBJ whole genome shotgun (WGS) entry which is preliminary data.</text>
</comment>
<name>A0A6N7SBT3_9FIRM</name>
<dbReference type="OrthoDB" id="1642899at2"/>
<organism evidence="2 4">
    <name type="scientific">Holdemania massiliensis</name>
    <dbReference type="NCBI Taxonomy" id="1468449"/>
    <lineage>
        <taxon>Bacteria</taxon>
        <taxon>Bacillati</taxon>
        <taxon>Bacillota</taxon>
        <taxon>Erysipelotrichia</taxon>
        <taxon>Erysipelotrichales</taxon>
        <taxon>Erysipelotrichaceae</taxon>
        <taxon>Holdemania</taxon>
    </lineage>
</organism>
<feature type="compositionally biased region" description="Acidic residues" evidence="1">
    <location>
        <begin position="265"/>
        <end position="317"/>
    </location>
</feature>
<gene>
    <name evidence="3" type="ORF">GKD88_18725</name>
    <name evidence="2" type="ORF">GKE08_18865</name>
</gene>
<sequence length="538" mass="62193">MRRLVFIWIGFMVMLGGCTQEKPCIAENGIICYDEELQQYQVEKDAKVRVMVETEAYGQALVELWNQEHPEQMNVIEPIVVQDFDAATWLGYKTDIALLWSNDAAQIINHFMPVQPELKDEIQEHVPLQFGELLNLDGLRYVPMSYYGMVFSTNVTMLGELGYDVTDDNEDGLVDNFDSFEKLMALADDWNGRERDYHNRKITAVFPFSLSELWASLGFFSADDFRFFASHEALAPGVDSDSFLETLKFMRAMGEHPWYLNANEEDESDEAQSADLNETEEDPAETDPEIEKTEEELPSDADEQQEAQDNSETEEEILPYRVENDRVFEEGWLYDSYLEKLISPFSLVGTWMYYNQQEDIEQQDFYFSPMPSWESITLAPLAKTKGYLLAEGTKYPSASNEVLRLIRSEMGIQAYISTVNTIPAVTNVDKLENRPISSEEEMEDKVDSDRIKPYYLEFKNENQRQISYAFSFSQEESMVAFEKDPSVRGWDMLAEIQLIEIAEDVIKQRIAPEDALLKLIENSESWMLPYQPVEEKTE</sequence>
<evidence type="ECO:0000256" key="1">
    <source>
        <dbReference type="SAM" id="MobiDB-lite"/>
    </source>
</evidence>
<dbReference type="Proteomes" id="UP000480929">
    <property type="component" value="Unassembled WGS sequence"/>
</dbReference>
<proteinExistence type="predicted"/>
<evidence type="ECO:0000313" key="4">
    <source>
        <dbReference type="Proteomes" id="UP000433575"/>
    </source>
</evidence>
<dbReference type="EMBL" id="WKPJ01000057">
    <property type="protein sequence ID" value="MSA91383.1"/>
    <property type="molecule type" value="Genomic_DNA"/>
</dbReference>
<evidence type="ECO:0008006" key="6">
    <source>
        <dbReference type="Google" id="ProtNLM"/>
    </source>
</evidence>
<dbReference type="PROSITE" id="PS51257">
    <property type="entry name" value="PROKAR_LIPOPROTEIN"/>
    <property type="match status" value="1"/>
</dbReference>
<evidence type="ECO:0000313" key="5">
    <source>
        <dbReference type="Proteomes" id="UP000480929"/>
    </source>
</evidence>
<dbReference type="AlphaFoldDB" id="A0A6N7SBT3"/>
<reference evidence="4 5" key="1">
    <citation type="journal article" date="2019" name="Nat. Med.">
        <title>A library of human gut bacterial isolates paired with longitudinal multiomics data enables mechanistic microbiome research.</title>
        <authorList>
            <person name="Poyet M."/>
            <person name="Groussin M."/>
            <person name="Gibbons S.M."/>
            <person name="Avila-Pacheco J."/>
            <person name="Jiang X."/>
            <person name="Kearney S.M."/>
            <person name="Perrotta A.R."/>
            <person name="Berdy B."/>
            <person name="Zhao S."/>
            <person name="Lieberman T.D."/>
            <person name="Swanson P.K."/>
            <person name="Smith M."/>
            <person name="Roesemann S."/>
            <person name="Alexander J.E."/>
            <person name="Rich S.A."/>
            <person name="Livny J."/>
            <person name="Vlamakis H."/>
            <person name="Clish C."/>
            <person name="Bullock K."/>
            <person name="Deik A."/>
            <person name="Scott J."/>
            <person name="Pierce K.A."/>
            <person name="Xavier R.J."/>
            <person name="Alm E.J."/>
        </authorList>
    </citation>
    <scope>NUCLEOTIDE SEQUENCE [LARGE SCALE GENOMIC DNA]</scope>
    <source>
        <strain evidence="2 4">BIOML-A4</strain>
        <strain evidence="3 5">BIOML-A5</strain>
    </source>
</reference>
<feature type="region of interest" description="Disordered" evidence="1">
    <location>
        <begin position="265"/>
        <end position="318"/>
    </location>
</feature>
<protein>
    <recommendedName>
        <fullName evidence="6">Extracellular solute-binding protein</fullName>
    </recommendedName>
</protein>
<dbReference type="Proteomes" id="UP000433575">
    <property type="component" value="Unassembled WGS sequence"/>
</dbReference>
<dbReference type="RefSeq" id="WP_154240666.1">
    <property type="nucleotide sequence ID" value="NZ_WKPI01000059.1"/>
</dbReference>
<accession>A0A6N7SBT3</accession>